<name>A0AAE7NKY2_9BRAD</name>
<dbReference type="AlphaFoldDB" id="A0AAE7NKY2"/>
<evidence type="ECO:0000313" key="1">
    <source>
        <dbReference type="EMBL" id="QOZ67176.1"/>
    </source>
</evidence>
<dbReference type="RefSeq" id="WP_092220951.1">
    <property type="nucleotide sequence ID" value="NZ_CP030050.1"/>
</dbReference>
<reference evidence="1 2" key="1">
    <citation type="submission" date="2018-06" db="EMBL/GenBank/DDBJ databases">
        <title>Comparative genomics of Bradyrhizobium nodulating Arachidis hypogaea.</title>
        <authorList>
            <person name="Li Y."/>
        </authorList>
    </citation>
    <scope>NUCLEOTIDE SEQUENCE [LARGE SCALE GENOMIC DNA]</scope>
    <source>
        <strain evidence="1 2">CCBAU 051107</strain>
    </source>
</reference>
<evidence type="ECO:0000313" key="2">
    <source>
        <dbReference type="Proteomes" id="UP000594015"/>
    </source>
</evidence>
<organism evidence="1 2">
    <name type="scientific">Bradyrhizobium arachidis</name>
    <dbReference type="NCBI Taxonomy" id="858423"/>
    <lineage>
        <taxon>Bacteria</taxon>
        <taxon>Pseudomonadati</taxon>
        <taxon>Pseudomonadota</taxon>
        <taxon>Alphaproteobacteria</taxon>
        <taxon>Hyphomicrobiales</taxon>
        <taxon>Nitrobacteraceae</taxon>
        <taxon>Bradyrhizobium</taxon>
    </lineage>
</organism>
<dbReference type="EMBL" id="CP030050">
    <property type="protein sequence ID" value="QOZ67176.1"/>
    <property type="molecule type" value="Genomic_DNA"/>
</dbReference>
<protein>
    <submittedName>
        <fullName evidence="1">Uncharacterized protein</fullName>
    </submittedName>
</protein>
<accession>A0AAE7NKY2</accession>
<proteinExistence type="predicted"/>
<dbReference type="Proteomes" id="UP000594015">
    <property type="component" value="Chromosome"/>
</dbReference>
<gene>
    <name evidence="1" type="ORF">WN72_13265</name>
</gene>
<sequence length="74" mass="8206">MTCARCDGTHWVCENHPERPWEGPKACGCGGAGKLCPVCNRVGPDEMPLLPNGFETSFTTTDIMRPFLRKPKKQ</sequence>
<dbReference type="KEGG" id="barh:WN72_13265"/>